<evidence type="ECO:0000256" key="1">
    <source>
        <dbReference type="ARBA" id="ARBA00011073"/>
    </source>
</evidence>
<organism evidence="15 16">
    <name type="scientific">Ephemerocybe angulata</name>
    <dbReference type="NCBI Taxonomy" id="980116"/>
    <lineage>
        <taxon>Eukaryota</taxon>
        <taxon>Fungi</taxon>
        <taxon>Dikarya</taxon>
        <taxon>Basidiomycota</taxon>
        <taxon>Agaricomycotina</taxon>
        <taxon>Agaricomycetes</taxon>
        <taxon>Agaricomycetidae</taxon>
        <taxon>Agaricales</taxon>
        <taxon>Agaricineae</taxon>
        <taxon>Psathyrellaceae</taxon>
        <taxon>Ephemerocybe</taxon>
    </lineage>
</organism>
<dbReference type="Gene3D" id="3.40.50.200">
    <property type="entry name" value="Peptidase S8/S53 domain"/>
    <property type="match status" value="1"/>
</dbReference>
<evidence type="ECO:0000256" key="5">
    <source>
        <dbReference type="ARBA" id="ARBA00022729"/>
    </source>
</evidence>
<evidence type="ECO:0000256" key="9">
    <source>
        <dbReference type="PROSITE-ProRule" id="PRU01240"/>
    </source>
</evidence>
<dbReference type="InterPro" id="IPR023828">
    <property type="entry name" value="Peptidase_S8_Ser-AS"/>
</dbReference>
<protein>
    <submittedName>
        <fullName evidence="15">Pyrolysin</fullName>
    </submittedName>
</protein>
<evidence type="ECO:0000256" key="3">
    <source>
        <dbReference type="ARBA" id="ARBA00022525"/>
    </source>
</evidence>
<evidence type="ECO:0000256" key="6">
    <source>
        <dbReference type="ARBA" id="ARBA00022801"/>
    </source>
</evidence>
<evidence type="ECO:0000259" key="12">
    <source>
        <dbReference type="Pfam" id="PF00082"/>
    </source>
</evidence>
<evidence type="ECO:0000313" key="15">
    <source>
        <dbReference type="EMBL" id="KAF6763347.1"/>
    </source>
</evidence>
<dbReference type="InterPro" id="IPR013783">
    <property type="entry name" value="Ig-like_fold"/>
</dbReference>
<dbReference type="InterPro" id="IPR034187">
    <property type="entry name" value="Peptidases_S8_5"/>
</dbReference>
<dbReference type="PANTHER" id="PTHR43806:SF66">
    <property type="entry name" value="SERIN ENDOPEPTIDASE"/>
    <property type="match status" value="1"/>
</dbReference>
<dbReference type="InterPro" id="IPR000209">
    <property type="entry name" value="Peptidase_S8/S53_dom"/>
</dbReference>
<dbReference type="InterPro" id="IPR023827">
    <property type="entry name" value="Peptidase_S8_Asp-AS"/>
</dbReference>
<reference evidence="15 16" key="1">
    <citation type="submission" date="2020-07" db="EMBL/GenBank/DDBJ databases">
        <title>Comparative genomics of pyrophilous fungi reveals a link between fire events and developmental genes.</title>
        <authorList>
            <consortium name="DOE Joint Genome Institute"/>
            <person name="Steindorff A.S."/>
            <person name="Carver A."/>
            <person name="Calhoun S."/>
            <person name="Stillman K."/>
            <person name="Liu H."/>
            <person name="Lipzen A."/>
            <person name="Pangilinan J."/>
            <person name="Labutti K."/>
            <person name="Bruns T.D."/>
            <person name="Grigoriev I.V."/>
        </authorList>
    </citation>
    <scope>NUCLEOTIDE SEQUENCE [LARGE SCALE GENOMIC DNA]</scope>
    <source>
        <strain evidence="15 16">CBS 144469</strain>
    </source>
</reference>
<dbReference type="PROSITE" id="PS00138">
    <property type="entry name" value="SUBTILASE_SER"/>
    <property type="match status" value="1"/>
</dbReference>
<feature type="signal peptide" evidence="11">
    <location>
        <begin position="1"/>
        <end position="20"/>
    </location>
</feature>
<dbReference type="SUPFAM" id="SSF52743">
    <property type="entry name" value="Subtilisin-like"/>
    <property type="match status" value="1"/>
</dbReference>
<dbReference type="InterPro" id="IPR050131">
    <property type="entry name" value="Peptidase_S8_subtilisin-like"/>
</dbReference>
<dbReference type="PROSITE" id="PS00136">
    <property type="entry name" value="SUBTILASE_ASP"/>
    <property type="match status" value="1"/>
</dbReference>
<dbReference type="Gene3D" id="3.50.30.30">
    <property type="match status" value="1"/>
</dbReference>
<keyword evidence="5 11" id="KW-0732">Signal</keyword>
<comment type="similarity">
    <text evidence="1 9 10">Belongs to the peptidase S8 family.</text>
</comment>
<dbReference type="OrthoDB" id="206201at2759"/>
<feature type="domain" description="Peptidase S8/S53" evidence="12">
    <location>
        <begin position="158"/>
        <end position="572"/>
    </location>
</feature>
<keyword evidence="16" id="KW-1185">Reference proteome</keyword>
<dbReference type="Gene3D" id="2.60.40.10">
    <property type="entry name" value="Immunoglobulins"/>
    <property type="match status" value="1"/>
</dbReference>
<dbReference type="GO" id="GO:0016020">
    <property type="term" value="C:membrane"/>
    <property type="evidence" value="ECO:0007669"/>
    <property type="project" value="InterPro"/>
</dbReference>
<evidence type="ECO:0000259" key="14">
    <source>
        <dbReference type="Pfam" id="PF06280"/>
    </source>
</evidence>
<keyword evidence="3" id="KW-0964">Secreted</keyword>
<dbReference type="Proteomes" id="UP000521943">
    <property type="component" value="Unassembled WGS sequence"/>
</dbReference>
<feature type="domain" description="C5a peptidase/Subtilisin-like protease SBT2-like Fn3-like" evidence="14">
    <location>
        <begin position="607"/>
        <end position="712"/>
    </location>
</feature>
<evidence type="ECO:0000313" key="16">
    <source>
        <dbReference type="Proteomes" id="UP000521943"/>
    </source>
</evidence>
<feature type="active site" description="Charge relay system" evidence="8 9">
    <location>
        <position position="529"/>
    </location>
</feature>
<dbReference type="Pfam" id="PF06280">
    <property type="entry name" value="fn3_5"/>
    <property type="match status" value="1"/>
</dbReference>
<gene>
    <name evidence="15" type="ORF">DFP72DRAFT_875396</name>
</gene>
<dbReference type="SUPFAM" id="SSF52025">
    <property type="entry name" value="PA domain"/>
    <property type="match status" value="1"/>
</dbReference>
<keyword evidence="6 9" id="KW-0378">Hydrolase</keyword>
<dbReference type="PROSITE" id="PS00137">
    <property type="entry name" value="SUBTILASE_HIS"/>
    <property type="match status" value="1"/>
</dbReference>
<dbReference type="InterPro" id="IPR036852">
    <property type="entry name" value="Peptidase_S8/S53_dom_sf"/>
</dbReference>
<dbReference type="Pfam" id="PF00082">
    <property type="entry name" value="Peptidase_S8"/>
    <property type="match status" value="1"/>
</dbReference>
<dbReference type="InterPro" id="IPR046450">
    <property type="entry name" value="PA_dom_sf"/>
</dbReference>
<dbReference type="InterPro" id="IPR015500">
    <property type="entry name" value="Peptidase_S8_subtilisin-rel"/>
</dbReference>
<evidence type="ECO:0000256" key="10">
    <source>
        <dbReference type="RuleBase" id="RU003355"/>
    </source>
</evidence>
<dbReference type="CDD" id="cd07489">
    <property type="entry name" value="Peptidases_S8_5"/>
    <property type="match status" value="1"/>
</dbReference>
<accession>A0A8H6IFQ1</accession>
<dbReference type="CDD" id="cd02124">
    <property type="entry name" value="PA_PoS1_like"/>
    <property type="match status" value="1"/>
</dbReference>
<feature type="active site" description="Charge relay system" evidence="8 9">
    <location>
        <position position="217"/>
    </location>
</feature>
<keyword evidence="7 9" id="KW-0720">Serine protease</keyword>
<dbReference type="PRINTS" id="PR00723">
    <property type="entry name" value="SUBTILISIN"/>
</dbReference>
<feature type="chain" id="PRO_5034212098" evidence="11">
    <location>
        <begin position="21"/>
        <end position="908"/>
    </location>
</feature>
<dbReference type="Pfam" id="PF02225">
    <property type="entry name" value="PA"/>
    <property type="match status" value="1"/>
</dbReference>
<evidence type="ECO:0000256" key="11">
    <source>
        <dbReference type="SAM" id="SignalP"/>
    </source>
</evidence>
<evidence type="ECO:0000256" key="2">
    <source>
        <dbReference type="ARBA" id="ARBA00022512"/>
    </source>
</evidence>
<dbReference type="GO" id="GO:0005615">
    <property type="term" value="C:extracellular space"/>
    <property type="evidence" value="ECO:0007669"/>
    <property type="project" value="TreeGrafter"/>
</dbReference>
<keyword evidence="4 9" id="KW-0645">Protease</keyword>
<evidence type="ECO:0000256" key="7">
    <source>
        <dbReference type="ARBA" id="ARBA00022825"/>
    </source>
</evidence>
<comment type="caution">
    <text evidence="15">The sequence shown here is derived from an EMBL/GenBank/DDBJ whole genome shotgun (WGS) entry which is preliminary data.</text>
</comment>
<evidence type="ECO:0000259" key="13">
    <source>
        <dbReference type="Pfam" id="PF02225"/>
    </source>
</evidence>
<dbReference type="InterPro" id="IPR022398">
    <property type="entry name" value="Peptidase_S8_His-AS"/>
</dbReference>
<feature type="active site" description="Charge relay system" evidence="8 9">
    <location>
        <position position="167"/>
    </location>
</feature>
<dbReference type="AlphaFoldDB" id="A0A8H6IFQ1"/>
<proteinExistence type="inferred from homology"/>
<dbReference type="GO" id="GO:0004252">
    <property type="term" value="F:serine-type endopeptidase activity"/>
    <property type="evidence" value="ECO:0007669"/>
    <property type="project" value="UniProtKB-UniRule"/>
</dbReference>
<feature type="domain" description="PA" evidence="13">
    <location>
        <begin position="378"/>
        <end position="437"/>
    </location>
</feature>
<dbReference type="PANTHER" id="PTHR43806">
    <property type="entry name" value="PEPTIDASE S8"/>
    <property type="match status" value="1"/>
</dbReference>
<dbReference type="GO" id="GO:0006508">
    <property type="term" value="P:proteolysis"/>
    <property type="evidence" value="ECO:0007669"/>
    <property type="project" value="UniProtKB-KW"/>
</dbReference>
<sequence length="908" mass="95266">MCRLVSWMALAISISKLSFAALPSNLQGGTDFSLVPNRFIIEIDTAANIPSKRSFERRHDAIYSALRERGIKLKVDREFDSADLFTGAAVTLKSSDDVAVVLNTPGIKAIRPVVLIPRPIPASVKAVTDKSDPAVPKTPQSTHIMTGVDKLHAEGLTGKGVKIGIIDTGIDYTHPALGGAFGPGNKVAGGYDIVGDAYDGFNTPVPDSDPLDQCNGHGTFVAGIIGANPGNAFDIVGVAPGATLSSYRIFGCAGGASDDVIVEALLRGYKDGQDILSLSLGSPFGWTTSTIAVLASRIARTGKVVTLSVGNAGEAGSWYSGAPADAIDGISVASVENSVLLVQKLIVGGVANDPGVLYYSTLPLNIPGTLPIYPLSNDTTIANDACSALPASTPNLSGFVVIVRRGTCSFVTKLQNIQAKGANYALIYDNGSGFSPIDVGTWAGKASLIRESDGVFLVEQWKAGAPVTVTFPQVGGSTGLPAPDGGLLSPFSSWGPTNDFYFKPSLAAPGGNILSIVPKGGFSVQSGTSFSTPFVAGAAALLLEAKGKRPDVGRSARTLFQSSAKYVPSSYTDGGPLQSAIGQGAGLINVYDAVHATTILSKTELVLNDTANFKPVQTFQVTNAGKKAKQYSLFNIPAGTALTFLPNTPFIAPGPVPLSPTGATASISPQSFSLRPGQSREVTVQFTPPKGLDATTFPVFSGFIQVSTPSEVSVHASYIGSVGSLKSVKILDTSTRVLPYKMPSILDSKGLVQEVATNYTFSPNDYPTLLARQLFATPLIRMDLVDPNIKIDTNVKRALHGPHHGGHHPWFSFPFHAGKGGGSFSKVKIVGALLEAEYLSRNDEILGPTGQPYRTVDFTKAIFANGTTIPNGQYRILLRALKVTGDKRKQKDYETWLSPIIGVQVPAN</sequence>
<dbReference type="PROSITE" id="PS51892">
    <property type="entry name" value="SUBTILASE"/>
    <property type="match status" value="1"/>
</dbReference>
<evidence type="ECO:0000256" key="4">
    <source>
        <dbReference type="ARBA" id="ARBA00022670"/>
    </source>
</evidence>
<dbReference type="InterPro" id="IPR003137">
    <property type="entry name" value="PA_domain"/>
</dbReference>
<keyword evidence="2" id="KW-0134">Cell wall</keyword>
<evidence type="ECO:0000256" key="8">
    <source>
        <dbReference type="PIRSR" id="PIRSR615500-1"/>
    </source>
</evidence>
<dbReference type="InterPro" id="IPR010435">
    <property type="entry name" value="C5a/SBT2-like_Fn3"/>
</dbReference>
<dbReference type="EMBL" id="JACGCI010000006">
    <property type="protein sequence ID" value="KAF6763347.1"/>
    <property type="molecule type" value="Genomic_DNA"/>
</dbReference>
<name>A0A8H6IFQ1_9AGAR</name>